<dbReference type="GO" id="GO:0005886">
    <property type="term" value="C:plasma membrane"/>
    <property type="evidence" value="ECO:0007669"/>
    <property type="project" value="UniProtKB-SubCell"/>
</dbReference>
<feature type="transmembrane region" description="Helical" evidence="7">
    <location>
        <begin position="26"/>
        <end position="45"/>
    </location>
</feature>
<keyword evidence="3 7" id="KW-0812">Transmembrane</keyword>
<keyword evidence="5 7" id="KW-0472">Membrane</keyword>
<keyword evidence="4 7" id="KW-1133">Transmembrane helix</keyword>
<keyword evidence="2" id="KW-1003">Cell membrane</keyword>
<dbReference type="EMBL" id="CAUOFW020002363">
    <property type="protein sequence ID" value="CAK9153205.1"/>
    <property type="molecule type" value="Genomic_DNA"/>
</dbReference>
<organism evidence="9 10">
    <name type="scientific">Ilex paraguariensis</name>
    <name type="common">yerba mate</name>
    <dbReference type="NCBI Taxonomy" id="185542"/>
    <lineage>
        <taxon>Eukaryota</taxon>
        <taxon>Viridiplantae</taxon>
        <taxon>Streptophyta</taxon>
        <taxon>Embryophyta</taxon>
        <taxon>Tracheophyta</taxon>
        <taxon>Spermatophyta</taxon>
        <taxon>Magnoliopsida</taxon>
        <taxon>eudicotyledons</taxon>
        <taxon>Gunneridae</taxon>
        <taxon>Pentapetalae</taxon>
        <taxon>asterids</taxon>
        <taxon>campanulids</taxon>
        <taxon>Aquifoliales</taxon>
        <taxon>Aquifoliaceae</taxon>
        <taxon>Ilex</taxon>
    </lineage>
</organism>
<feature type="domain" description="Integral membrane bound transporter" evidence="8">
    <location>
        <begin position="422"/>
        <end position="550"/>
    </location>
</feature>
<evidence type="ECO:0000259" key="8">
    <source>
        <dbReference type="Pfam" id="PF13515"/>
    </source>
</evidence>
<dbReference type="AlphaFoldDB" id="A0ABC8S8R2"/>
<evidence type="ECO:0000256" key="7">
    <source>
        <dbReference type="SAM" id="Phobius"/>
    </source>
</evidence>
<feature type="transmembrane region" description="Helical" evidence="7">
    <location>
        <begin position="102"/>
        <end position="120"/>
    </location>
</feature>
<evidence type="ECO:0000313" key="9">
    <source>
        <dbReference type="EMBL" id="CAK9153205.1"/>
    </source>
</evidence>
<evidence type="ECO:0000256" key="2">
    <source>
        <dbReference type="ARBA" id="ARBA00022475"/>
    </source>
</evidence>
<keyword evidence="10" id="KW-1185">Reference proteome</keyword>
<gene>
    <name evidence="9" type="ORF">ILEXP_LOCUS21449</name>
</gene>
<name>A0ABC8S8R2_9AQUA</name>
<feature type="transmembrane region" description="Helical" evidence="7">
    <location>
        <begin position="160"/>
        <end position="179"/>
    </location>
</feature>
<evidence type="ECO:0000313" key="10">
    <source>
        <dbReference type="Proteomes" id="UP001642360"/>
    </source>
</evidence>
<feature type="compositionally biased region" description="Polar residues" evidence="6">
    <location>
        <begin position="366"/>
        <end position="378"/>
    </location>
</feature>
<evidence type="ECO:0000256" key="4">
    <source>
        <dbReference type="ARBA" id="ARBA00022989"/>
    </source>
</evidence>
<dbReference type="PANTHER" id="PTHR30509:SF34">
    <property type="entry name" value="F3L24.34 PROTEIN"/>
    <property type="match status" value="1"/>
</dbReference>
<feature type="transmembrane region" description="Helical" evidence="7">
    <location>
        <begin position="504"/>
        <end position="521"/>
    </location>
</feature>
<evidence type="ECO:0000256" key="5">
    <source>
        <dbReference type="ARBA" id="ARBA00023136"/>
    </source>
</evidence>
<evidence type="ECO:0000256" key="3">
    <source>
        <dbReference type="ARBA" id="ARBA00022692"/>
    </source>
</evidence>
<feature type="compositionally biased region" description="Basic and acidic residues" evidence="6">
    <location>
        <begin position="379"/>
        <end position="391"/>
    </location>
</feature>
<proteinExistence type="predicted"/>
<evidence type="ECO:0000256" key="1">
    <source>
        <dbReference type="ARBA" id="ARBA00004651"/>
    </source>
</evidence>
<dbReference type="Pfam" id="PF13515">
    <property type="entry name" value="FUSC_2"/>
    <property type="match status" value="1"/>
</dbReference>
<comment type="caution">
    <text evidence="9">The sequence shown here is derived from an EMBL/GenBank/DDBJ whole genome shotgun (WGS) entry which is preliminary data.</text>
</comment>
<feature type="transmembrane region" description="Helical" evidence="7">
    <location>
        <begin position="533"/>
        <end position="554"/>
    </location>
</feature>
<dbReference type="InterPro" id="IPR049453">
    <property type="entry name" value="Memb_transporter_dom"/>
</dbReference>
<dbReference type="Proteomes" id="UP001642360">
    <property type="component" value="Unassembled WGS sequence"/>
</dbReference>
<accession>A0ABC8S8R2</accession>
<protein>
    <recommendedName>
        <fullName evidence="8">Integral membrane bound transporter domain-containing protein</fullName>
    </recommendedName>
</protein>
<dbReference type="PANTHER" id="PTHR30509">
    <property type="entry name" value="P-HYDROXYBENZOIC ACID EFFLUX PUMP SUBUNIT-RELATED"/>
    <property type="match status" value="1"/>
</dbReference>
<comment type="subcellular location">
    <subcellularLocation>
        <location evidence="1">Cell membrane</location>
        <topology evidence="1">Multi-pass membrane protein</topology>
    </subcellularLocation>
</comment>
<feature type="transmembrane region" description="Helical" evidence="7">
    <location>
        <begin position="469"/>
        <end position="498"/>
    </location>
</feature>
<reference evidence="9 10" key="1">
    <citation type="submission" date="2024-02" db="EMBL/GenBank/DDBJ databases">
        <authorList>
            <person name="Vignale AGUSTIN F."/>
            <person name="Sosa J E."/>
            <person name="Modenutti C."/>
        </authorList>
    </citation>
    <scope>NUCLEOTIDE SEQUENCE [LARGE SCALE GENOMIC DNA]</scope>
</reference>
<feature type="region of interest" description="Disordered" evidence="6">
    <location>
        <begin position="366"/>
        <end position="391"/>
    </location>
</feature>
<evidence type="ECO:0000256" key="6">
    <source>
        <dbReference type="SAM" id="MobiDB-lite"/>
    </source>
</evidence>
<feature type="transmembrane region" description="Helical" evidence="7">
    <location>
        <begin position="132"/>
        <end position="148"/>
    </location>
</feature>
<sequence>MLVAARTPENQAHRAQAVWYTRLSSAFRAVMACTIVGCTTLYGPQSLRTQLAYPAFSYVTAILIVSDSTLGDTIRGCWHALYATVQVVPASILSLWLVGPAWFSAGSAALGVAVSAFVVALPQSTHLVSKRIAFGQLVIVYVSAVIHGQQTGAIIDPVRVASSTALGAVASVVALLLPYPRLSYYEVRKLCRLYAENASERISLFVKAFSAQDNLTPLELISQGKPLAETGAKLLENIELMQEAVHWERVPIRPHFINTGDRLQEIEIWIRGMEMALTSGPSFPISFINDELREVLARIEEQLGLKLEQAKCFLPLDATTAPETKGEKLDIPLQLTKTIIPTHKDLPAYFFFFCIKFLQHDSTITQNPDHLSDSSWKTNTEESRNSQEEAKSNFERITCGWNLTPSNERLVFAIKCSFSLGLAVFSGLIFNKENGYWAGLSIAISFATGTQPTFTVANTRAQGTAMGSVYGVLGCFIFKNFAEIRFLLLLPWIIFTSFLRHSRMYGQAGGISAVLGALLILGRKNYGPADAFAIARLTETFIGLFWLIMVELLIQPMRAATLVKKQLSLSLGTLQDCIEQIVPHSSKEKNPALNFLALRKKQRKLKSQVNDFEKFTEGAELEPDFWFLPFRRSCYTKLHGSLSRMVDLLQFMAYIMEFLLPVFQSCGVTWRELQEHLNNDLELFKENISSSLQYQEKITLIKLLAVFQKELQEDKTFNDLESGKLPPAKRLSIWTTGDEKAEQILNSFLQHSQEIINKIHNDDGDEVLEGKMVLCLSAFGFCMSGLMRETRELEKGIIELVRWENP</sequence>